<proteinExistence type="predicted"/>
<dbReference type="EMBL" id="JAAMAY010000030">
    <property type="protein sequence ID" value="NTC30734.1"/>
    <property type="molecule type" value="Genomic_DNA"/>
</dbReference>
<reference evidence="1" key="1">
    <citation type="journal article" date="2020" name="Science">
        <title>Unexpected conservation and global transmission of agrobacterial virulence plasmids.</title>
        <authorList>
            <person name="Weisberg A.J."/>
            <person name="Davis E.W. 2nd"/>
            <person name="Tabima J."/>
            <person name="Belcher M.S."/>
            <person name="Miller M."/>
            <person name="Kuo C.H."/>
            <person name="Loper J.E."/>
            <person name="Grunwald N.J."/>
            <person name="Putnam M.L."/>
            <person name="Chang J.H."/>
        </authorList>
    </citation>
    <scope>NUCLEOTIDE SEQUENCE</scope>
    <source>
        <strain evidence="1">17-1853-1a</strain>
    </source>
</reference>
<evidence type="ECO:0000313" key="2">
    <source>
        <dbReference type="Proteomes" id="UP000702952"/>
    </source>
</evidence>
<dbReference type="RefSeq" id="WP_174019223.1">
    <property type="nucleotide sequence ID" value="NZ_JAAMAW010000015.1"/>
</dbReference>
<accession>A0AA44F909</accession>
<sequence>MVIDIPLPHWRPDAADIGNPGLKRANNCIPVAGNTPGTVTYLPLKSAALYSSTTLDSAPLGLLKGTDSLRNAFIYSGTKKNLYQFDPALLRWVSRSKTGGYNTTDQEHWNSIQYASSIIATNFSDNLQYVNMDTGNNFADLTSLVRGREITEHKGFVIIGNTHDEFDGAQPSRLRWSALNNPFDWTFSQASQADYQDLRNVGSITGLVSDSDVWVFCTNAIVQMHYIGTPWLFECSTRVDGRGCTISSSLITIDGKSYFYGGDGWYVFAGGNIAPIGDGKIDRFFKEDADSNFYHRMTVISDPKEPIVVWTYASKSATGGLPDSSLIYNYLTGEWSSSNARSPSLFQSVSTPWTIDQLNVYGSIDNVPASFDSSIWAGGINQVWGITDNGNVYTMTGPTMTATFETAEMQIAGSLENARTDRAMIQAVRPVYQSNGTATVTIGSKQVPNAGLDWANPVSTNPATGYAYLRNQARYHSIRMTIEGDWDKVSSLQVDAISTGGR</sequence>
<name>A0AA44F909_AGRTU</name>
<comment type="caution">
    <text evidence="1">The sequence shown here is derived from an EMBL/GenBank/DDBJ whole genome shotgun (WGS) entry which is preliminary data.</text>
</comment>
<dbReference type="Proteomes" id="UP000702952">
    <property type="component" value="Unassembled WGS sequence"/>
</dbReference>
<dbReference type="AlphaFoldDB" id="A0AA44F909"/>
<gene>
    <name evidence="1" type="ORF">G6M46_21625</name>
</gene>
<protein>
    <submittedName>
        <fullName evidence="1">Uncharacterized protein</fullName>
    </submittedName>
</protein>
<evidence type="ECO:0000313" key="1">
    <source>
        <dbReference type="EMBL" id="NTC30734.1"/>
    </source>
</evidence>
<organism evidence="1 2">
    <name type="scientific">Agrobacterium tumefaciens</name>
    <dbReference type="NCBI Taxonomy" id="358"/>
    <lineage>
        <taxon>Bacteria</taxon>
        <taxon>Pseudomonadati</taxon>
        <taxon>Pseudomonadota</taxon>
        <taxon>Alphaproteobacteria</taxon>
        <taxon>Hyphomicrobiales</taxon>
        <taxon>Rhizobiaceae</taxon>
        <taxon>Rhizobium/Agrobacterium group</taxon>
        <taxon>Agrobacterium</taxon>
        <taxon>Agrobacterium tumefaciens complex</taxon>
    </lineage>
</organism>